<organism evidence="4 5">
    <name type="scientific">Halopseudomonas formosensis</name>
    <dbReference type="NCBI Taxonomy" id="1002526"/>
    <lineage>
        <taxon>Bacteria</taxon>
        <taxon>Pseudomonadati</taxon>
        <taxon>Pseudomonadota</taxon>
        <taxon>Gammaproteobacteria</taxon>
        <taxon>Pseudomonadales</taxon>
        <taxon>Pseudomonadaceae</taxon>
        <taxon>Halopseudomonas</taxon>
    </lineage>
</organism>
<dbReference type="Gene3D" id="2.40.110.10">
    <property type="entry name" value="Butyryl-CoA Dehydrogenase, subunit A, domain 2"/>
    <property type="match status" value="1"/>
</dbReference>
<feature type="domain" description="Acyl-CoA dehydrogenase C-terminal" evidence="3">
    <location>
        <begin position="255"/>
        <end position="387"/>
    </location>
</feature>
<dbReference type="InterPro" id="IPR046373">
    <property type="entry name" value="Acyl-CoA_Oxase/DH_mid-dom_sf"/>
</dbReference>
<dbReference type="InterPro" id="IPR013107">
    <property type="entry name" value="Acyl-CoA_DH_C"/>
</dbReference>
<dbReference type="InterPro" id="IPR009100">
    <property type="entry name" value="AcylCoA_DH/oxidase_NM_dom_sf"/>
</dbReference>
<dbReference type="SUPFAM" id="SSF47203">
    <property type="entry name" value="Acyl-CoA dehydrogenase C-terminal domain-like"/>
    <property type="match status" value="1"/>
</dbReference>
<dbReference type="GO" id="GO:0050660">
    <property type="term" value="F:flavin adenine dinucleotide binding"/>
    <property type="evidence" value="ECO:0007669"/>
    <property type="project" value="InterPro"/>
</dbReference>
<reference evidence="4 5" key="1">
    <citation type="submission" date="2016-10" db="EMBL/GenBank/DDBJ databases">
        <authorList>
            <person name="de Groot N.N."/>
        </authorList>
    </citation>
    <scope>NUCLEOTIDE SEQUENCE [LARGE SCALE GENOMIC DNA]</scope>
    <source>
        <strain evidence="4 5">JCM 18415</strain>
    </source>
</reference>
<dbReference type="PIRSF" id="PIRSF016578">
    <property type="entry name" value="HsaA"/>
    <property type="match status" value="1"/>
</dbReference>
<dbReference type="GO" id="GO:0006552">
    <property type="term" value="P:L-leucine catabolic process"/>
    <property type="evidence" value="ECO:0007669"/>
    <property type="project" value="TreeGrafter"/>
</dbReference>
<dbReference type="RefSeq" id="WP_090536787.1">
    <property type="nucleotide sequence ID" value="NZ_FOYD01000001.1"/>
</dbReference>
<evidence type="ECO:0000313" key="5">
    <source>
        <dbReference type="Proteomes" id="UP000242815"/>
    </source>
</evidence>
<proteinExistence type="predicted"/>
<dbReference type="Pfam" id="PF08028">
    <property type="entry name" value="Acyl-CoA_dh_2"/>
    <property type="match status" value="1"/>
</dbReference>
<dbReference type="PANTHER" id="PTHR43884">
    <property type="entry name" value="ACYL-COA DEHYDROGENASE"/>
    <property type="match status" value="1"/>
</dbReference>
<accession>A0A1I6A5S9</accession>
<dbReference type="Gene3D" id="1.20.140.10">
    <property type="entry name" value="Butyryl-CoA Dehydrogenase, subunit A, domain 3"/>
    <property type="match status" value="1"/>
</dbReference>
<name>A0A1I6A5S9_9GAMM</name>
<sequence>MTTLSPLRTAAGAAGIAPVINPRVLSLDDSQCSQAVPTLAAQLAATAVQRDQQGGSAQAEKQLFRQSGLLHLSIPRKFGGQGSRWPEIYRITRYLAAVDSSLAHLFAFHHLQLATIQLFGSEQQQKHWLTHTIERDWFWGNATNGRDTGLQLVREEDHYLLLGSKSFCSGALGADALVVSAPVEFGSQERVFLALPASRDGLLIDDDWDGFGQRQTDSGTVHFEGVYVDPGDLLEQGLGTPRATLRTCVSQMVLVQIYLGNAAGALSAAVDYIHERARSWPGSTAEKPTNDALIQLRLGQLWSRFDAASALAERAAERLQQLLDRPQPTPAERGELATWIAEAKLLSGRVALDITSEIFETMGARATSSRFGFDRFWRNVRVHTLHDPLDHKQKDIGRWLLTGEYPPPSNYS</sequence>
<dbReference type="GO" id="GO:0008470">
    <property type="term" value="F:3-methylbutanoyl-CoA dehydrogenase activity"/>
    <property type="evidence" value="ECO:0007669"/>
    <property type="project" value="TreeGrafter"/>
</dbReference>
<dbReference type="PANTHER" id="PTHR43884:SF12">
    <property type="entry name" value="ISOVALERYL-COA DEHYDROGENASE, MITOCHONDRIAL-RELATED"/>
    <property type="match status" value="1"/>
</dbReference>
<dbReference type="OrthoDB" id="571684at2"/>
<evidence type="ECO:0000259" key="2">
    <source>
        <dbReference type="Pfam" id="PF02771"/>
    </source>
</evidence>
<dbReference type="Gene3D" id="1.10.540.10">
    <property type="entry name" value="Acyl-CoA dehydrogenase/oxidase, N-terminal domain"/>
    <property type="match status" value="1"/>
</dbReference>
<dbReference type="SUPFAM" id="SSF56645">
    <property type="entry name" value="Acyl-CoA dehydrogenase NM domain-like"/>
    <property type="match status" value="1"/>
</dbReference>
<dbReference type="InterPro" id="IPR036250">
    <property type="entry name" value="AcylCo_DH-like_C"/>
</dbReference>
<evidence type="ECO:0000256" key="1">
    <source>
        <dbReference type="ARBA" id="ARBA00023002"/>
    </source>
</evidence>
<evidence type="ECO:0000259" key="3">
    <source>
        <dbReference type="Pfam" id="PF08028"/>
    </source>
</evidence>
<feature type="domain" description="Acyl-CoA dehydrogenase/oxidase N-terminal" evidence="2">
    <location>
        <begin position="40"/>
        <end position="133"/>
    </location>
</feature>
<dbReference type="Pfam" id="PF02771">
    <property type="entry name" value="Acyl-CoA_dh_N"/>
    <property type="match status" value="1"/>
</dbReference>
<keyword evidence="1" id="KW-0560">Oxidoreductase</keyword>
<dbReference type="InterPro" id="IPR037069">
    <property type="entry name" value="AcylCoA_DH/ox_N_sf"/>
</dbReference>
<dbReference type="STRING" id="1002526.SAMN05216578_101600"/>
<dbReference type="InterPro" id="IPR013786">
    <property type="entry name" value="AcylCoA_DH/ox_N"/>
</dbReference>
<gene>
    <name evidence="4" type="ORF">SAMN05216578_101600</name>
</gene>
<evidence type="ECO:0000313" key="4">
    <source>
        <dbReference type="EMBL" id="SFQ63983.1"/>
    </source>
</evidence>
<dbReference type="Proteomes" id="UP000242815">
    <property type="component" value="Unassembled WGS sequence"/>
</dbReference>
<dbReference type="AlphaFoldDB" id="A0A1I6A5S9"/>
<dbReference type="EMBL" id="FOYD01000001">
    <property type="protein sequence ID" value="SFQ63983.1"/>
    <property type="molecule type" value="Genomic_DNA"/>
</dbReference>
<protein>
    <submittedName>
        <fullName evidence="4">Acyl-CoA dehydrogenase</fullName>
    </submittedName>
</protein>